<proteinExistence type="predicted"/>
<name>A0ABZ2M3I9_9BACT</name>
<dbReference type="EMBL" id="CP089984">
    <property type="protein sequence ID" value="WXB16633.1"/>
    <property type="molecule type" value="Genomic_DNA"/>
</dbReference>
<protein>
    <submittedName>
        <fullName evidence="3">MaoC family protein</fullName>
    </submittedName>
</protein>
<dbReference type="PANTHER" id="PTHR13078:SF56">
    <property type="entry name" value="PEROXISOMAL MULTIFUNCTIONAL ENZYME TYPE 2"/>
    <property type="match status" value="1"/>
</dbReference>
<dbReference type="InterPro" id="IPR002539">
    <property type="entry name" value="MaoC-like_dom"/>
</dbReference>
<accession>A0ABZ2M3I9</accession>
<dbReference type="SUPFAM" id="SSF54637">
    <property type="entry name" value="Thioesterase/thiol ester dehydrase-isomerase"/>
    <property type="match status" value="2"/>
</dbReference>
<dbReference type="PANTHER" id="PTHR13078">
    <property type="entry name" value="PEROXISOMAL MULTIFUNCTIONAL ENZYME TYPE 2-RELATED"/>
    <property type="match status" value="1"/>
</dbReference>
<feature type="domain" description="MaoC-like" evidence="1">
    <location>
        <begin position="159"/>
        <end position="261"/>
    </location>
</feature>
<dbReference type="Pfam" id="PF01575">
    <property type="entry name" value="MaoC_dehydratas"/>
    <property type="match status" value="1"/>
</dbReference>
<organism evidence="3 4">
    <name type="scientific">Pendulispora albinea</name>
    <dbReference type="NCBI Taxonomy" id="2741071"/>
    <lineage>
        <taxon>Bacteria</taxon>
        <taxon>Pseudomonadati</taxon>
        <taxon>Myxococcota</taxon>
        <taxon>Myxococcia</taxon>
        <taxon>Myxococcales</taxon>
        <taxon>Sorangiineae</taxon>
        <taxon>Pendulisporaceae</taxon>
        <taxon>Pendulispora</taxon>
    </lineage>
</organism>
<evidence type="ECO:0000313" key="3">
    <source>
        <dbReference type="EMBL" id="WXB16633.1"/>
    </source>
</evidence>
<dbReference type="RefSeq" id="WP_394826260.1">
    <property type="nucleotide sequence ID" value="NZ_CP089984.1"/>
</dbReference>
<dbReference type="Gene3D" id="3.10.129.10">
    <property type="entry name" value="Hotdog Thioesterase"/>
    <property type="match status" value="1"/>
</dbReference>
<dbReference type="InterPro" id="IPR054357">
    <property type="entry name" value="MFE-2_N"/>
</dbReference>
<dbReference type="InterPro" id="IPR029069">
    <property type="entry name" value="HotDog_dom_sf"/>
</dbReference>
<keyword evidence="4" id="KW-1185">Reference proteome</keyword>
<dbReference type="Proteomes" id="UP001370348">
    <property type="component" value="Chromosome"/>
</dbReference>
<evidence type="ECO:0000259" key="1">
    <source>
        <dbReference type="Pfam" id="PF01575"/>
    </source>
</evidence>
<sequence>MTLDLSLVGKPSSPEKRIYSWEDTVLYALGIGSTKDELDYLYEGRGPKVYPSFAVVPKFKPMLDQLAKTGGNMAMVVHGSEKVQILRPFDASGTLYTTATVRGIYDMRKFASVIVDMESKNEQEEVVCQTTSSLLIREAGGFGGTAPPKEAVPVAVPKDREADFRIEQTTSQEQALLYRLSGDFNPLHADPEFAKNVGFDKGPILHGLCTFGYMVRHAAKGALGGDATKLTAFGAQFRRAVWPGDTLVTEGWLVSPGKIALSVSVKERDETVLSNAWAEFAA</sequence>
<evidence type="ECO:0000313" key="4">
    <source>
        <dbReference type="Proteomes" id="UP001370348"/>
    </source>
</evidence>
<dbReference type="Pfam" id="PF22622">
    <property type="entry name" value="MFE-2_hydrat-2_N"/>
    <property type="match status" value="1"/>
</dbReference>
<dbReference type="CDD" id="cd03448">
    <property type="entry name" value="HDE_HSD"/>
    <property type="match status" value="1"/>
</dbReference>
<evidence type="ECO:0000259" key="2">
    <source>
        <dbReference type="Pfam" id="PF22622"/>
    </source>
</evidence>
<feature type="domain" description="Peroxisomal multifunctional enzyme type 2-like N-terminal" evidence="2">
    <location>
        <begin position="19"/>
        <end position="137"/>
    </location>
</feature>
<gene>
    <name evidence="3" type="ORF">LZC94_04985</name>
</gene>
<reference evidence="3 4" key="1">
    <citation type="submission" date="2021-12" db="EMBL/GenBank/DDBJ databases">
        <title>Discovery of the Pendulisporaceae a myxobacterial family with distinct sporulation behavior and unique specialized metabolism.</title>
        <authorList>
            <person name="Garcia R."/>
            <person name="Popoff A."/>
            <person name="Bader C.D."/>
            <person name="Loehr J."/>
            <person name="Walesch S."/>
            <person name="Walt C."/>
            <person name="Boldt J."/>
            <person name="Bunk B."/>
            <person name="Haeckl F.J.F.P.J."/>
            <person name="Gunesch A.P."/>
            <person name="Birkelbach J."/>
            <person name="Nuebel U."/>
            <person name="Pietschmann T."/>
            <person name="Bach T."/>
            <person name="Mueller R."/>
        </authorList>
    </citation>
    <scope>NUCLEOTIDE SEQUENCE [LARGE SCALE GENOMIC DNA]</scope>
    <source>
        <strain evidence="3 4">MSr11954</strain>
    </source>
</reference>